<evidence type="ECO:0000313" key="1">
    <source>
        <dbReference type="EMBL" id="VVO03060.1"/>
    </source>
</evidence>
<dbReference type="Gene3D" id="2.60.120.580">
    <property type="entry name" value="Acetamidase/Formamidase-like domains"/>
    <property type="match status" value="1"/>
</dbReference>
<evidence type="ECO:0000313" key="2">
    <source>
        <dbReference type="Proteomes" id="UP000326557"/>
    </source>
</evidence>
<dbReference type="PANTHER" id="PTHR31891:SF1">
    <property type="entry name" value="FORMAMIDASE C869.04-RELATED"/>
    <property type="match status" value="1"/>
</dbReference>
<dbReference type="EMBL" id="CABVHP010000007">
    <property type="protein sequence ID" value="VVO03060.1"/>
    <property type="molecule type" value="Genomic_DNA"/>
</dbReference>
<protein>
    <recommendedName>
        <fullName evidence="3">Acetamidase</fullName>
    </recommendedName>
</protein>
<evidence type="ECO:0008006" key="3">
    <source>
        <dbReference type="Google" id="ProtNLM"/>
    </source>
</evidence>
<dbReference type="InterPro" id="IPR004304">
    <property type="entry name" value="FmdA_AmdA"/>
</dbReference>
<dbReference type="AlphaFoldDB" id="A0A5E7CEB4"/>
<dbReference type="GO" id="GO:0016811">
    <property type="term" value="F:hydrolase activity, acting on carbon-nitrogen (but not peptide) bonds, in linear amides"/>
    <property type="evidence" value="ECO:0007669"/>
    <property type="project" value="InterPro"/>
</dbReference>
<dbReference type="Pfam" id="PF03069">
    <property type="entry name" value="FmdA_AmdA"/>
    <property type="match status" value="1"/>
</dbReference>
<reference evidence="1 2" key="1">
    <citation type="submission" date="2019-09" db="EMBL/GenBank/DDBJ databases">
        <authorList>
            <person name="Chandra G."/>
            <person name="Truman W A."/>
        </authorList>
    </citation>
    <scope>NUCLEOTIDE SEQUENCE [LARGE SCALE GENOMIC DNA]</scope>
    <source>
        <strain evidence="1">PS704</strain>
    </source>
</reference>
<gene>
    <name evidence="1" type="ORF">PS704_02818</name>
</gene>
<proteinExistence type="predicted"/>
<organism evidence="1 2">
    <name type="scientific">Pseudomonas fluorescens</name>
    <dbReference type="NCBI Taxonomy" id="294"/>
    <lineage>
        <taxon>Bacteria</taxon>
        <taxon>Pseudomonadati</taxon>
        <taxon>Pseudomonadota</taxon>
        <taxon>Gammaproteobacteria</taxon>
        <taxon>Pseudomonadales</taxon>
        <taxon>Pseudomonadaceae</taxon>
        <taxon>Pseudomonas</taxon>
    </lineage>
</organism>
<dbReference type="PANTHER" id="PTHR31891">
    <property type="entry name" value="FORMAMIDASE C869.04-RELATED"/>
    <property type="match status" value="1"/>
</dbReference>
<dbReference type="Proteomes" id="UP000326557">
    <property type="component" value="Unassembled WGS sequence"/>
</dbReference>
<dbReference type="SUPFAM" id="SSF141130">
    <property type="entry name" value="Acetamidase/Formamidase-like"/>
    <property type="match status" value="1"/>
</dbReference>
<sequence length="490" mass="52322">MYPNVSRLLIDTFPLNTGPLPNTAQIQTCDELHRPFGTLYTVKGTTMTTLLPETDLTSAPVERLRVDQYTNGLIGPSQPMLGPLADGGTLITGTPPGCWGPMITPAFEGGHEVTQPVAIAGAEIGDAVAIKIKSMRVTSLATSSGVMSFVEGRYNGDPFVAKFCSKCGTEHPASYVEGIGEDSIRCSNCGAEVSAFRFSHGYVIVFDAQNQVSLTVNQDAANQLAGNASEMSALPEFAAQHSILSLARADIPGVAAHMRPFLGNIGTTPSRDLPDSHNCADFGQYLIGAPHRFGMTREELHAAKTDGHMDTNSIREGCVLICPVKVPGAGVYMGDMHAQQGNGEIAGHATDCSGETEVQVEVIKNLTLEGPILLQNLDDLPPMARPMNALQRQKVRELGERWGQTEIEQSGPITFIGSGENLNVAVENGLQRAAAVTGLPYDEVLNRATITGSIDISRLPGTVRVTFLCPMDVLDRIGIGHLVREKYDLA</sequence>
<name>A0A5E7CEB4_PSEFL</name>
<accession>A0A5E7CEB4</accession>